<feature type="transmembrane region" description="Helical" evidence="1">
    <location>
        <begin position="144"/>
        <end position="171"/>
    </location>
</feature>
<keyword evidence="1" id="KW-0812">Transmembrane</keyword>
<name>A0A6G7CNB6_9VIBR</name>
<evidence type="ECO:0000313" key="2">
    <source>
        <dbReference type="EMBL" id="QIH43564.1"/>
    </source>
</evidence>
<gene>
    <name evidence="2" type="ORF">G5S32_16350</name>
</gene>
<dbReference type="RefSeq" id="WP_165313155.1">
    <property type="nucleotide sequence ID" value="NZ_CP049332.1"/>
</dbReference>
<keyword evidence="1" id="KW-0472">Membrane</keyword>
<proteinExistence type="predicted"/>
<sequence>MENFKHRNKEIKFWSVTGEILGQNKYSETHVSSSGGGGYVGQHGGHVSAPTVHSTTVTNHEFWIKKEDGSEKSIQLAGHDIPLREGQKITLISAGIKGKDSGYFSVLVNHNANQHWFVNKADSLNKLLKIDQISGKSIFIAGGLWWLVTSITNSVGTGAIITGAFVVYRIATKIPRIIKMIKALNKHLESIAQQAYQNT</sequence>
<dbReference type="KEGG" id="vzi:G5S32_16350"/>
<evidence type="ECO:0000313" key="3">
    <source>
        <dbReference type="Proteomes" id="UP000503003"/>
    </source>
</evidence>
<accession>A0A6G7CNB6</accession>
<dbReference type="AlphaFoldDB" id="A0A6G7CNB6"/>
<dbReference type="Proteomes" id="UP000503003">
    <property type="component" value="Chromosome 2"/>
</dbReference>
<organism evidence="2 3">
    <name type="scientific">Vibrio ziniensis</name>
    <dbReference type="NCBI Taxonomy" id="2711221"/>
    <lineage>
        <taxon>Bacteria</taxon>
        <taxon>Pseudomonadati</taxon>
        <taxon>Pseudomonadota</taxon>
        <taxon>Gammaproteobacteria</taxon>
        <taxon>Vibrionales</taxon>
        <taxon>Vibrionaceae</taxon>
        <taxon>Vibrio</taxon>
    </lineage>
</organism>
<keyword evidence="1" id="KW-1133">Transmembrane helix</keyword>
<protein>
    <submittedName>
        <fullName evidence="2">Uncharacterized protein</fullName>
    </submittedName>
</protein>
<keyword evidence="3" id="KW-1185">Reference proteome</keyword>
<evidence type="ECO:0000256" key="1">
    <source>
        <dbReference type="SAM" id="Phobius"/>
    </source>
</evidence>
<reference evidence="2 3" key="1">
    <citation type="submission" date="2020-02" db="EMBL/GenBank/DDBJ databases">
        <title>A complete genome of a marine bacterium Vibrio sp. ZWAL4003 isolated from the mangrove sediment with the ability to degrade polysaccharides.</title>
        <authorList>
            <person name="Wu J."/>
            <person name="Qu W."/>
            <person name="Zeng R."/>
        </authorList>
    </citation>
    <scope>NUCLEOTIDE SEQUENCE [LARGE SCALE GENOMIC DNA]</scope>
    <source>
        <strain evidence="2 3">ZWAL4003</strain>
    </source>
</reference>
<dbReference type="EMBL" id="CP049332">
    <property type="protein sequence ID" value="QIH43564.1"/>
    <property type="molecule type" value="Genomic_DNA"/>
</dbReference>